<proteinExistence type="predicted"/>
<evidence type="ECO:0000256" key="1">
    <source>
        <dbReference type="SAM" id="MobiDB-lite"/>
    </source>
</evidence>
<evidence type="ECO:0000313" key="2">
    <source>
        <dbReference type="EMBL" id="KAK9415725.1"/>
    </source>
</evidence>
<feature type="compositionally biased region" description="Low complexity" evidence="1">
    <location>
        <begin position="48"/>
        <end position="111"/>
    </location>
</feature>
<evidence type="ECO:0000313" key="3">
    <source>
        <dbReference type="Proteomes" id="UP001408356"/>
    </source>
</evidence>
<feature type="region of interest" description="Disordered" evidence="1">
    <location>
        <begin position="39"/>
        <end position="111"/>
    </location>
</feature>
<gene>
    <name evidence="2" type="ORF">SUNI508_10203</name>
</gene>
<reference evidence="2 3" key="1">
    <citation type="journal article" date="2024" name="J. Plant Pathol.">
        <title>Sequence and assembly of the genome of Seiridium unicorne, isolate CBS 538.82, causal agent of cypress canker disease.</title>
        <authorList>
            <person name="Scali E."/>
            <person name="Rocca G.D."/>
            <person name="Danti R."/>
            <person name="Garbelotto M."/>
            <person name="Barberini S."/>
            <person name="Baroncelli R."/>
            <person name="Emiliani G."/>
        </authorList>
    </citation>
    <scope>NUCLEOTIDE SEQUENCE [LARGE SCALE GENOMIC DNA]</scope>
    <source>
        <strain evidence="2 3">BM-138-508</strain>
    </source>
</reference>
<keyword evidence="3" id="KW-1185">Reference proteome</keyword>
<dbReference type="EMBL" id="JARVKF010000413">
    <property type="protein sequence ID" value="KAK9415725.1"/>
    <property type="molecule type" value="Genomic_DNA"/>
</dbReference>
<sequence length="275" mass="29212">MKAAYLIALAVTGVNCFPKLVHIIQTHVERQLFDHHVQQRAEGDEGTTETTTGTGSANTSDSGDETTTNGTTTSSDTSNSTTSSSDDSMDSSTTSAGRVPTRQRTTPLLQTLNPGVDGNLFISLPEDAVSITNLIPGSSEFLAYPDSLNIMGDNSESNRLMYYYPAEMSKLSVSRLRLGAWGSIPLGAQLVSLVPFNDGNGNNVLVILDTSGNYYWPIVCALDGKLNKVFIAQDPDEGPEILMSNGDLRYILTGGDVTDCGPLALIVSALSGSYS</sequence>
<comment type="caution">
    <text evidence="2">The sequence shown here is derived from an EMBL/GenBank/DDBJ whole genome shotgun (WGS) entry which is preliminary data.</text>
</comment>
<protein>
    <submittedName>
        <fullName evidence="2">Uncharacterized protein</fullName>
    </submittedName>
</protein>
<dbReference type="Proteomes" id="UP001408356">
    <property type="component" value="Unassembled WGS sequence"/>
</dbReference>
<name>A0ABR2UMT3_9PEZI</name>
<organism evidence="2 3">
    <name type="scientific">Seiridium unicorne</name>
    <dbReference type="NCBI Taxonomy" id="138068"/>
    <lineage>
        <taxon>Eukaryota</taxon>
        <taxon>Fungi</taxon>
        <taxon>Dikarya</taxon>
        <taxon>Ascomycota</taxon>
        <taxon>Pezizomycotina</taxon>
        <taxon>Sordariomycetes</taxon>
        <taxon>Xylariomycetidae</taxon>
        <taxon>Amphisphaeriales</taxon>
        <taxon>Sporocadaceae</taxon>
        <taxon>Seiridium</taxon>
    </lineage>
</organism>
<accession>A0ABR2UMT3</accession>